<evidence type="ECO:0000313" key="3">
    <source>
        <dbReference type="Proteomes" id="UP000825935"/>
    </source>
</evidence>
<comment type="caution">
    <text evidence="2">The sequence shown here is derived from an EMBL/GenBank/DDBJ whole genome shotgun (WGS) entry which is preliminary data.</text>
</comment>
<name>A0A8T2R762_CERRI</name>
<accession>A0A8T2R762</accession>
<evidence type="ECO:0000313" key="2">
    <source>
        <dbReference type="EMBL" id="KAH7291644.1"/>
    </source>
</evidence>
<feature type="region of interest" description="Disordered" evidence="1">
    <location>
        <begin position="270"/>
        <end position="303"/>
    </location>
</feature>
<feature type="region of interest" description="Disordered" evidence="1">
    <location>
        <begin position="126"/>
        <end position="162"/>
    </location>
</feature>
<proteinExistence type="predicted"/>
<feature type="compositionally biased region" description="Low complexity" evidence="1">
    <location>
        <begin position="139"/>
        <end position="162"/>
    </location>
</feature>
<gene>
    <name evidence="2" type="ORF">KP509_29G026000</name>
</gene>
<protein>
    <submittedName>
        <fullName evidence="2">Uncharacterized protein</fullName>
    </submittedName>
</protein>
<dbReference type="EMBL" id="CM035434">
    <property type="protein sequence ID" value="KAH7291644.1"/>
    <property type="molecule type" value="Genomic_DNA"/>
</dbReference>
<organism evidence="2 3">
    <name type="scientific">Ceratopteris richardii</name>
    <name type="common">Triangle waterfern</name>
    <dbReference type="NCBI Taxonomy" id="49495"/>
    <lineage>
        <taxon>Eukaryota</taxon>
        <taxon>Viridiplantae</taxon>
        <taxon>Streptophyta</taxon>
        <taxon>Embryophyta</taxon>
        <taxon>Tracheophyta</taxon>
        <taxon>Polypodiopsida</taxon>
        <taxon>Polypodiidae</taxon>
        <taxon>Polypodiales</taxon>
        <taxon>Pteridineae</taxon>
        <taxon>Pteridaceae</taxon>
        <taxon>Parkerioideae</taxon>
        <taxon>Ceratopteris</taxon>
    </lineage>
</organism>
<dbReference type="Proteomes" id="UP000825935">
    <property type="component" value="Chromosome 29"/>
</dbReference>
<dbReference type="AlphaFoldDB" id="A0A8T2R762"/>
<keyword evidence="3" id="KW-1185">Reference proteome</keyword>
<evidence type="ECO:0000256" key="1">
    <source>
        <dbReference type="SAM" id="MobiDB-lite"/>
    </source>
</evidence>
<sequence length="303" mass="33856">MYSEELDYLRSLKSLLFKILPLHPDFLSRRREREALELNSCLLDLRSRLTELESKQQFSYKHHDKDSNSSYASTLKLKGITGDNDVHNLQKRKLTSLSPRDFSFPPSLSSSSTSSLSCKKALPVTVSSDCSKKSPPTPSKRSLSVTCSRSPSSRSNSSSLLENHNSKRYLALRSPLKSVLDDSASFSKEFRSRSCAFTHSSSEDIKVPLQHELRIQSPGSLRYRPKYGDHGELLSTKLEGPSDHTKNKSYLEKYASKASFSPDKYELAFDNANSKSNPRKNLNGAGLSSDKAKNQLPGGQVRS</sequence>
<reference evidence="2" key="1">
    <citation type="submission" date="2021-08" db="EMBL/GenBank/DDBJ databases">
        <title>WGS assembly of Ceratopteris richardii.</title>
        <authorList>
            <person name="Marchant D.B."/>
            <person name="Chen G."/>
            <person name="Jenkins J."/>
            <person name="Shu S."/>
            <person name="Leebens-Mack J."/>
            <person name="Grimwood J."/>
            <person name="Schmutz J."/>
            <person name="Soltis P."/>
            <person name="Soltis D."/>
            <person name="Chen Z.-H."/>
        </authorList>
    </citation>
    <scope>NUCLEOTIDE SEQUENCE</scope>
    <source>
        <strain evidence="2">Whitten #5841</strain>
        <tissue evidence="2">Leaf</tissue>
    </source>
</reference>
<feature type="compositionally biased region" description="Polar residues" evidence="1">
    <location>
        <begin position="271"/>
        <end position="280"/>
    </location>
</feature>